<dbReference type="InterPro" id="IPR002220">
    <property type="entry name" value="DapA-like"/>
</dbReference>
<evidence type="ECO:0000313" key="10">
    <source>
        <dbReference type="Proteomes" id="UP000464178"/>
    </source>
</evidence>
<dbReference type="SMART" id="SM01130">
    <property type="entry name" value="DHDPS"/>
    <property type="match status" value="1"/>
</dbReference>
<feature type="binding site" evidence="8">
    <location>
        <position position="213"/>
    </location>
    <ligand>
        <name>pyruvate</name>
        <dbReference type="ChEBI" id="CHEBI:15361"/>
    </ligand>
</feature>
<gene>
    <name evidence="9" type="ORF">SOIL9_46870</name>
</gene>
<evidence type="ECO:0000256" key="6">
    <source>
        <dbReference type="PIRNR" id="PIRNR001365"/>
    </source>
</evidence>
<dbReference type="RefSeq" id="WP_162667817.1">
    <property type="nucleotide sequence ID" value="NZ_LR593886.1"/>
</dbReference>
<comment type="similarity">
    <text evidence="6">Belongs to the DapA family.</text>
</comment>
<evidence type="ECO:0000256" key="8">
    <source>
        <dbReference type="PIRSR" id="PIRSR001365-2"/>
    </source>
</evidence>
<dbReference type="Gene3D" id="3.20.20.70">
    <property type="entry name" value="Aldolase class I"/>
    <property type="match status" value="1"/>
</dbReference>
<dbReference type="AlphaFoldDB" id="A0A6P2CWQ5"/>
<comment type="subcellular location">
    <subcellularLocation>
        <location evidence="1">Cytoplasm</location>
    </subcellularLocation>
</comment>
<dbReference type="Proteomes" id="UP000464178">
    <property type="component" value="Chromosome"/>
</dbReference>
<dbReference type="InterPro" id="IPR013785">
    <property type="entry name" value="Aldolase_TIM"/>
</dbReference>
<dbReference type="PANTHER" id="PTHR12128:SF21">
    <property type="entry name" value="N-ACETYLNEURAMINATE LYASE"/>
    <property type="match status" value="1"/>
</dbReference>
<dbReference type="SUPFAM" id="SSF51569">
    <property type="entry name" value="Aldolase"/>
    <property type="match status" value="1"/>
</dbReference>
<proteinExistence type="inferred from homology"/>
<keyword evidence="10" id="KW-1185">Reference proteome</keyword>
<keyword evidence="5" id="KW-0119">Carbohydrate metabolism</keyword>
<dbReference type="PRINTS" id="PR00146">
    <property type="entry name" value="DHPICSNTHASE"/>
</dbReference>
<sequence length="309" mass="32602">MRPHTPFVGLVPAVLTPFDSTGELNLAAVEPHAELLAADGVAGVFVGGTTGEFSSLTLEERLSLTARWATVTKGSPTRLVVHVGANCLADAKHLAAHANALGASAIAAVAPSYFKPKSLDVLISWCAELAAAAPDTPFYFYDIPVLTGVAFSMPDFLEQAPARIPTLVGAKFTNPDLLSLQRMLHAGGGRFDVLFGMDEQLLAAVVLGTRGAVGSGYNFAAPHFNRILASARANDFATARADQYRAAELVALLMRHGYLPAAKEVMRIRGVDLGGVRLPHLGFTPEQTANFRRDLEIGGFGDVIGARGV</sequence>
<organism evidence="9 10">
    <name type="scientific">Gemmata massiliana</name>
    <dbReference type="NCBI Taxonomy" id="1210884"/>
    <lineage>
        <taxon>Bacteria</taxon>
        <taxon>Pseudomonadati</taxon>
        <taxon>Planctomycetota</taxon>
        <taxon>Planctomycetia</taxon>
        <taxon>Gemmatales</taxon>
        <taxon>Gemmataceae</taxon>
        <taxon>Gemmata</taxon>
    </lineage>
</organism>
<dbReference type="PANTHER" id="PTHR12128">
    <property type="entry name" value="DIHYDRODIPICOLINATE SYNTHASE"/>
    <property type="match status" value="1"/>
</dbReference>
<evidence type="ECO:0008006" key="11">
    <source>
        <dbReference type="Google" id="ProtNLM"/>
    </source>
</evidence>
<evidence type="ECO:0000256" key="5">
    <source>
        <dbReference type="ARBA" id="ARBA00023277"/>
    </source>
</evidence>
<evidence type="ECO:0000256" key="3">
    <source>
        <dbReference type="ARBA" id="ARBA00023239"/>
    </source>
</evidence>
<protein>
    <recommendedName>
        <fullName evidence="11">N-acetylneuraminate lyase</fullName>
    </recommendedName>
</protein>
<dbReference type="PROSITE" id="PS00665">
    <property type="entry name" value="DHDPS_1"/>
    <property type="match status" value="1"/>
</dbReference>
<feature type="binding site" evidence="8">
    <location>
        <position position="50"/>
    </location>
    <ligand>
        <name>pyruvate</name>
        <dbReference type="ChEBI" id="CHEBI:15361"/>
    </ligand>
</feature>
<dbReference type="EMBL" id="LR593886">
    <property type="protein sequence ID" value="VTR93027.1"/>
    <property type="molecule type" value="Genomic_DNA"/>
</dbReference>
<dbReference type="GO" id="GO:0005737">
    <property type="term" value="C:cytoplasm"/>
    <property type="evidence" value="ECO:0007669"/>
    <property type="project" value="UniProtKB-SubCell"/>
</dbReference>
<evidence type="ECO:0000256" key="4">
    <source>
        <dbReference type="ARBA" id="ARBA00023270"/>
    </source>
</evidence>
<reference evidence="9 10" key="1">
    <citation type="submission" date="2019-05" db="EMBL/GenBank/DDBJ databases">
        <authorList>
            <consortium name="Science for Life Laboratories"/>
        </authorList>
    </citation>
    <scope>NUCLEOTIDE SEQUENCE [LARGE SCALE GENOMIC DNA]</scope>
    <source>
        <strain evidence="9">Soil9</strain>
    </source>
</reference>
<feature type="active site" description="Proton donor/acceptor" evidence="7">
    <location>
        <position position="141"/>
    </location>
</feature>
<evidence type="ECO:0000256" key="2">
    <source>
        <dbReference type="ARBA" id="ARBA00022490"/>
    </source>
</evidence>
<name>A0A6P2CWQ5_9BACT</name>
<keyword evidence="3 6" id="KW-0456">Lyase</keyword>
<evidence type="ECO:0000256" key="1">
    <source>
        <dbReference type="ARBA" id="ARBA00004496"/>
    </source>
</evidence>
<feature type="active site" description="Schiff-base intermediate with substrate" evidence="7">
    <location>
        <position position="171"/>
    </location>
</feature>
<evidence type="ECO:0000256" key="7">
    <source>
        <dbReference type="PIRSR" id="PIRSR001365-1"/>
    </source>
</evidence>
<dbReference type="PIRSF" id="PIRSF001365">
    <property type="entry name" value="DHDPS"/>
    <property type="match status" value="1"/>
</dbReference>
<dbReference type="Pfam" id="PF00701">
    <property type="entry name" value="DHDPS"/>
    <property type="match status" value="1"/>
</dbReference>
<keyword evidence="4" id="KW-0704">Schiff base</keyword>
<evidence type="ECO:0000313" key="9">
    <source>
        <dbReference type="EMBL" id="VTR93027.1"/>
    </source>
</evidence>
<dbReference type="InterPro" id="IPR020624">
    <property type="entry name" value="Schiff_base-form_aldolases_CS"/>
</dbReference>
<keyword evidence="2" id="KW-0963">Cytoplasm</keyword>
<accession>A0A6P2CWQ5</accession>
<dbReference type="GO" id="GO:0016829">
    <property type="term" value="F:lyase activity"/>
    <property type="evidence" value="ECO:0007669"/>
    <property type="project" value="UniProtKB-KW"/>
</dbReference>
<dbReference type="KEGG" id="gms:SOIL9_46870"/>